<dbReference type="Gene3D" id="3.10.10.10">
    <property type="entry name" value="HIV Type 1 Reverse Transcriptase, subunit A, domain 1"/>
    <property type="match status" value="2"/>
</dbReference>
<keyword evidence="4" id="KW-1185">Reference proteome</keyword>
<sequence length="513" mass="59566">MDTGAVTSMLNPTVLPKEQWIPHFQKFNTASKGILTTWVITNNPIIIEFFPGVQFRTKLLGSIIPGTDFIIGFDIYKQLNDQLIVKTQGIAFRDNFKPYTTTTRLFSITEDERVKNINCQLVEESCVDSHSEFMKKHDKPLWINEEFFIRLPFKRNENINPTRASHSGMNPEHLLLAKKECEELLEYGLIEPSHSQWSCEAFYVNKRIEQARGFWQLGIHPEDKSKTGFCITDHHYQWKVNPFGLKPAVSLFQKAMIKIFQQILHTSLVYIDDILLFSDTMEEHFGILHKFHELVKQYGIMLSEKKMILVKNEIDFLGMHFTQGAYIPWPHICKELIKFPDTKFTVKQLQQFHGVLNYVQDFIPDVSTYISPLTKMLTKKSPAWGKDQDHAVHKIKDISKEVKTLHIPPDGLNILQTDASNAYWSAILLEEKDGQRKICGYTSGRIKDAKQHYYSMFKQILAVQNGIKKFNFFLIHIEFLIEMDMRAFPKMIQIPKDHPEPPDPPMGTMVLSL</sequence>
<name>A0AAF0QUD4_SOLVR</name>
<dbReference type="InterPro" id="IPR000477">
    <property type="entry name" value="RT_dom"/>
</dbReference>
<dbReference type="AlphaFoldDB" id="A0AAF0QUD4"/>
<evidence type="ECO:0000313" key="4">
    <source>
        <dbReference type="Proteomes" id="UP001234989"/>
    </source>
</evidence>
<accession>A0AAF0QUD4</accession>
<evidence type="ECO:0000313" key="3">
    <source>
        <dbReference type="EMBL" id="WMV29548.1"/>
    </source>
</evidence>
<proteinExistence type="predicted"/>
<dbReference type="EMBL" id="CP133616">
    <property type="protein sequence ID" value="WMV29548.1"/>
    <property type="molecule type" value="Genomic_DNA"/>
</dbReference>
<dbReference type="InterPro" id="IPR043502">
    <property type="entry name" value="DNA/RNA_pol_sf"/>
</dbReference>
<dbReference type="CDD" id="cd01647">
    <property type="entry name" value="RT_LTR"/>
    <property type="match status" value="1"/>
</dbReference>
<feature type="domain" description="Reverse transcriptase/retrotransposon-derived protein RNase H-like" evidence="2">
    <location>
        <begin position="384"/>
        <end position="480"/>
    </location>
</feature>
<evidence type="ECO:0000259" key="1">
    <source>
        <dbReference type="Pfam" id="PF00078"/>
    </source>
</evidence>
<dbReference type="SUPFAM" id="SSF56672">
    <property type="entry name" value="DNA/RNA polymerases"/>
    <property type="match status" value="1"/>
</dbReference>
<dbReference type="InterPro" id="IPR051320">
    <property type="entry name" value="Viral_Replic_Matur_Polypro"/>
</dbReference>
<organism evidence="3 4">
    <name type="scientific">Solanum verrucosum</name>
    <dbReference type="NCBI Taxonomy" id="315347"/>
    <lineage>
        <taxon>Eukaryota</taxon>
        <taxon>Viridiplantae</taxon>
        <taxon>Streptophyta</taxon>
        <taxon>Embryophyta</taxon>
        <taxon>Tracheophyta</taxon>
        <taxon>Spermatophyta</taxon>
        <taxon>Magnoliopsida</taxon>
        <taxon>eudicotyledons</taxon>
        <taxon>Gunneridae</taxon>
        <taxon>Pentapetalae</taxon>
        <taxon>asterids</taxon>
        <taxon>lamiids</taxon>
        <taxon>Solanales</taxon>
        <taxon>Solanaceae</taxon>
        <taxon>Solanoideae</taxon>
        <taxon>Solaneae</taxon>
        <taxon>Solanum</taxon>
    </lineage>
</organism>
<evidence type="ECO:0000259" key="2">
    <source>
        <dbReference type="Pfam" id="PF17919"/>
    </source>
</evidence>
<dbReference type="Pfam" id="PF00078">
    <property type="entry name" value="RVT_1"/>
    <property type="match status" value="1"/>
</dbReference>
<evidence type="ECO:0008006" key="5">
    <source>
        <dbReference type="Google" id="ProtNLM"/>
    </source>
</evidence>
<dbReference type="Pfam" id="PF17919">
    <property type="entry name" value="RT_RNaseH_2"/>
    <property type="match status" value="1"/>
</dbReference>
<dbReference type="PANTHER" id="PTHR33064:SF37">
    <property type="entry name" value="RIBONUCLEASE H"/>
    <property type="match status" value="1"/>
</dbReference>
<dbReference type="Gene3D" id="3.30.70.270">
    <property type="match status" value="2"/>
</dbReference>
<feature type="domain" description="Reverse transcriptase" evidence="1">
    <location>
        <begin position="212"/>
        <end position="321"/>
    </location>
</feature>
<gene>
    <name evidence="3" type="ORF">MTR67_022933</name>
</gene>
<dbReference type="Proteomes" id="UP001234989">
    <property type="component" value="Chromosome 5"/>
</dbReference>
<reference evidence="3" key="1">
    <citation type="submission" date="2023-08" db="EMBL/GenBank/DDBJ databases">
        <title>A de novo genome assembly of Solanum verrucosum Schlechtendal, a Mexican diploid species geographically isolated from the other diploid A-genome species in potato relatives.</title>
        <authorList>
            <person name="Hosaka K."/>
        </authorList>
    </citation>
    <scope>NUCLEOTIDE SEQUENCE</scope>
    <source>
        <tissue evidence="3">Young leaves</tissue>
    </source>
</reference>
<protein>
    <recommendedName>
        <fullName evidence="5">Reverse transcriptase domain-containing protein</fullName>
    </recommendedName>
</protein>
<dbReference type="InterPro" id="IPR041577">
    <property type="entry name" value="RT_RNaseH_2"/>
</dbReference>
<dbReference type="InterPro" id="IPR043128">
    <property type="entry name" value="Rev_trsase/Diguanyl_cyclase"/>
</dbReference>
<dbReference type="PANTHER" id="PTHR33064">
    <property type="entry name" value="POL PROTEIN"/>
    <property type="match status" value="1"/>
</dbReference>